<organism evidence="3 4">
    <name type="scientific">Cercophora scortea</name>
    <dbReference type="NCBI Taxonomy" id="314031"/>
    <lineage>
        <taxon>Eukaryota</taxon>
        <taxon>Fungi</taxon>
        <taxon>Dikarya</taxon>
        <taxon>Ascomycota</taxon>
        <taxon>Pezizomycotina</taxon>
        <taxon>Sordariomycetes</taxon>
        <taxon>Sordariomycetidae</taxon>
        <taxon>Sordariales</taxon>
        <taxon>Lasiosphaeriaceae</taxon>
        <taxon>Cercophora</taxon>
    </lineage>
</organism>
<feature type="compositionally biased region" description="Polar residues" evidence="1">
    <location>
        <begin position="1"/>
        <end position="10"/>
    </location>
</feature>
<reference evidence="3" key="2">
    <citation type="submission" date="2023-06" db="EMBL/GenBank/DDBJ databases">
        <authorList>
            <consortium name="Lawrence Berkeley National Laboratory"/>
            <person name="Haridas S."/>
            <person name="Hensen N."/>
            <person name="Bonometti L."/>
            <person name="Westerberg I."/>
            <person name="Brannstrom I.O."/>
            <person name="Guillou S."/>
            <person name="Cros-Aarteil S."/>
            <person name="Calhoun S."/>
            <person name="Kuo A."/>
            <person name="Mondo S."/>
            <person name="Pangilinan J."/>
            <person name="Riley R."/>
            <person name="Labutti K."/>
            <person name="Andreopoulos B."/>
            <person name="Lipzen A."/>
            <person name="Chen C."/>
            <person name="Yanf M."/>
            <person name="Daum C."/>
            <person name="Ng V."/>
            <person name="Clum A."/>
            <person name="Steindorff A."/>
            <person name="Ohm R."/>
            <person name="Martin F."/>
            <person name="Silar P."/>
            <person name="Natvig D."/>
            <person name="Lalanne C."/>
            <person name="Gautier V."/>
            <person name="Ament-Velasquez S.L."/>
            <person name="Kruys A."/>
            <person name="Hutchinson M.I."/>
            <person name="Powell A.J."/>
            <person name="Barry K."/>
            <person name="Miller A.N."/>
            <person name="Grigoriev I.V."/>
            <person name="Debuchy R."/>
            <person name="Gladieux P."/>
            <person name="Thoren M.H."/>
            <person name="Johannesson H."/>
        </authorList>
    </citation>
    <scope>NUCLEOTIDE SEQUENCE</scope>
    <source>
        <strain evidence="3">SMH4131-1</strain>
    </source>
</reference>
<feature type="transmembrane region" description="Helical" evidence="2">
    <location>
        <begin position="99"/>
        <end position="128"/>
    </location>
</feature>
<feature type="region of interest" description="Disordered" evidence="1">
    <location>
        <begin position="334"/>
        <end position="354"/>
    </location>
</feature>
<sequence>MDIQDQSHSQLHLMAEPPRHAVPPSLQTSEDTAYPTQNDHYYSEKRRERASPSTFSLWLPELCASVLVLAMLAAVVGTIRPHQDKPLPQWPYNLSINTLISIYFTILKAGITFLPSIAAVVIILATILDPFGQQIIRFYSCSIRDYSQNATIPRMTVLDGGLGFHIGALLDSIGADMQNAIHLGIYQAASSVAPFDCPTGNCTFTSRYGSTGWCSRCANITDQVEIVAVPAENEYQTAPVNVTLPSTNLTAILAEGGAMLSFGTRQGPMGTIVQLLLGTNSTGTTTSYEPDAWASANYGAAECTIFHCLRTYSTSMDNGQLHETIETEAYAWGDEDTSTSTPSTSPHNPLSSSNTGTYKTSIDVSCLNASEASFLRSQGYIFSTTNTYWLAYNLSTPLTNNNNDNSSSNSNSNTTTTTQSPIPIRPECLYQTDATTTRSIAYYPPNLFDGTVLAAPGAMIGPAHLQSLYRDGNVSFASVNSTFSRLANSMTLYGRGQPSALTTQPAIGEVYAADTCITGRFRW</sequence>
<dbReference type="PANTHER" id="PTHR35394:SF5">
    <property type="entry name" value="DUF3176 DOMAIN-CONTAINING PROTEIN"/>
    <property type="match status" value="1"/>
</dbReference>
<dbReference type="PANTHER" id="PTHR35394">
    <property type="entry name" value="DUF3176 DOMAIN-CONTAINING PROTEIN"/>
    <property type="match status" value="1"/>
</dbReference>
<keyword evidence="2" id="KW-0812">Transmembrane</keyword>
<keyword evidence="4" id="KW-1185">Reference proteome</keyword>
<evidence type="ECO:0000256" key="1">
    <source>
        <dbReference type="SAM" id="MobiDB-lite"/>
    </source>
</evidence>
<keyword evidence="2" id="KW-0472">Membrane</keyword>
<feature type="compositionally biased region" description="Low complexity" evidence="1">
    <location>
        <begin position="401"/>
        <end position="420"/>
    </location>
</feature>
<protein>
    <submittedName>
        <fullName evidence="3">Uncharacterized protein</fullName>
    </submittedName>
</protein>
<reference evidence="3" key="1">
    <citation type="journal article" date="2023" name="Mol. Phylogenet. Evol.">
        <title>Genome-scale phylogeny and comparative genomics of the fungal order Sordariales.</title>
        <authorList>
            <person name="Hensen N."/>
            <person name="Bonometti L."/>
            <person name="Westerberg I."/>
            <person name="Brannstrom I.O."/>
            <person name="Guillou S."/>
            <person name="Cros-Aarteil S."/>
            <person name="Calhoun S."/>
            <person name="Haridas S."/>
            <person name="Kuo A."/>
            <person name="Mondo S."/>
            <person name="Pangilinan J."/>
            <person name="Riley R."/>
            <person name="LaButti K."/>
            <person name="Andreopoulos B."/>
            <person name="Lipzen A."/>
            <person name="Chen C."/>
            <person name="Yan M."/>
            <person name="Daum C."/>
            <person name="Ng V."/>
            <person name="Clum A."/>
            <person name="Steindorff A."/>
            <person name="Ohm R.A."/>
            <person name="Martin F."/>
            <person name="Silar P."/>
            <person name="Natvig D.O."/>
            <person name="Lalanne C."/>
            <person name="Gautier V."/>
            <person name="Ament-Velasquez S.L."/>
            <person name="Kruys A."/>
            <person name="Hutchinson M.I."/>
            <person name="Powell A.J."/>
            <person name="Barry K."/>
            <person name="Miller A.N."/>
            <person name="Grigoriev I.V."/>
            <person name="Debuchy R."/>
            <person name="Gladieux P."/>
            <person name="Hiltunen Thoren M."/>
            <person name="Johannesson H."/>
        </authorList>
    </citation>
    <scope>NUCLEOTIDE SEQUENCE</scope>
    <source>
        <strain evidence="3">SMH4131-1</strain>
    </source>
</reference>
<comment type="caution">
    <text evidence="3">The sequence shown here is derived from an EMBL/GenBank/DDBJ whole genome shotgun (WGS) entry which is preliminary data.</text>
</comment>
<feature type="transmembrane region" description="Helical" evidence="2">
    <location>
        <begin position="55"/>
        <end position="79"/>
    </location>
</feature>
<feature type="compositionally biased region" description="Polar residues" evidence="1">
    <location>
        <begin position="25"/>
        <end position="36"/>
    </location>
</feature>
<dbReference type="Proteomes" id="UP001286456">
    <property type="component" value="Unassembled WGS sequence"/>
</dbReference>
<accession>A0AAE0IF35</accession>
<gene>
    <name evidence="3" type="ORF">B0T19DRAFT_486078</name>
</gene>
<evidence type="ECO:0000256" key="2">
    <source>
        <dbReference type="SAM" id="Phobius"/>
    </source>
</evidence>
<evidence type="ECO:0000313" key="4">
    <source>
        <dbReference type="Proteomes" id="UP001286456"/>
    </source>
</evidence>
<keyword evidence="2" id="KW-1133">Transmembrane helix</keyword>
<feature type="compositionally biased region" description="Low complexity" evidence="1">
    <location>
        <begin position="338"/>
        <end position="354"/>
    </location>
</feature>
<evidence type="ECO:0000313" key="3">
    <source>
        <dbReference type="EMBL" id="KAK3323760.1"/>
    </source>
</evidence>
<dbReference type="AlphaFoldDB" id="A0AAE0IF35"/>
<feature type="region of interest" description="Disordered" evidence="1">
    <location>
        <begin position="401"/>
        <end position="422"/>
    </location>
</feature>
<name>A0AAE0IF35_9PEZI</name>
<feature type="region of interest" description="Disordered" evidence="1">
    <location>
        <begin position="1"/>
        <end position="36"/>
    </location>
</feature>
<dbReference type="EMBL" id="JAUEPO010000004">
    <property type="protein sequence ID" value="KAK3323760.1"/>
    <property type="molecule type" value="Genomic_DNA"/>
</dbReference>
<proteinExistence type="predicted"/>